<dbReference type="GO" id="GO:0043015">
    <property type="term" value="F:gamma-tubulin binding"/>
    <property type="evidence" value="ECO:0007669"/>
    <property type="project" value="TreeGrafter"/>
</dbReference>
<dbReference type="GO" id="GO:0055037">
    <property type="term" value="C:recycling endosome"/>
    <property type="evidence" value="ECO:0007669"/>
    <property type="project" value="TreeGrafter"/>
</dbReference>
<feature type="region of interest" description="Disordered" evidence="3">
    <location>
        <begin position="284"/>
        <end position="472"/>
    </location>
</feature>
<protein>
    <recommendedName>
        <fullName evidence="4">WH2 domain-containing protein</fullName>
    </recommendedName>
</protein>
<evidence type="ECO:0000313" key="7">
    <source>
        <dbReference type="Proteomes" id="UP000014760"/>
    </source>
</evidence>
<feature type="compositionally biased region" description="Pro residues" evidence="3">
    <location>
        <begin position="302"/>
        <end position="348"/>
    </location>
</feature>
<feature type="domain" description="WH2" evidence="4">
    <location>
        <begin position="372"/>
        <end position="392"/>
    </location>
</feature>
<organism evidence="5">
    <name type="scientific">Capitella teleta</name>
    <name type="common">Polychaete worm</name>
    <dbReference type="NCBI Taxonomy" id="283909"/>
    <lineage>
        <taxon>Eukaryota</taxon>
        <taxon>Metazoa</taxon>
        <taxon>Spiralia</taxon>
        <taxon>Lophotrochozoa</taxon>
        <taxon>Annelida</taxon>
        <taxon>Polychaeta</taxon>
        <taxon>Sedentaria</taxon>
        <taxon>Scolecida</taxon>
        <taxon>Capitellidae</taxon>
        <taxon>Capitella</taxon>
    </lineage>
</organism>
<dbReference type="PROSITE" id="PS51082">
    <property type="entry name" value="WH2"/>
    <property type="match status" value="1"/>
</dbReference>
<name>R7V9U1_CAPTE</name>
<dbReference type="InterPro" id="IPR028290">
    <property type="entry name" value="WASH1"/>
</dbReference>
<dbReference type="HOGENOM" id="CLU_029156_1_0_1"/>
<evidence type="ECO:0000256" key="3">
    <source>
        <dbReference type="SAM" id="MobiDB-lite"/>
    </source>
</evidence>
<keyword evidence="7" id="KW-1185">Reference proteome</keyword>
<dbReference type="PANTHER" id="PTHR23331">
    <property type="entry name" value="CXYORF1"/>
    <property type="match status" value="1"/>
</dbReference>
<dbReference type="GO" id="GO:0006887">
    <property type="term" value="P:exocytosis"/>
    <property type="evidence" value="ECO:0007669"/>
    <property type="project" value="TreeGrafter"/>
</dbReference>
<dbReference type="InterPro" id="IPR003124">
    <property type="entry name" value="WH2_dom"/>
</dbReference>
<dbReference type="GO" id="GO:0005769">
    <property type="term" value="C:early endosome"/>
    <property type="evidence" value="ECO:0007669"/>
    <property type="project" value="InterPro"/>
</dbReference>
<feature type="compositionally biased region" description="Basic and acidic residues" evidence="3">
    <location>
        <begin position="395"/>
        <end position="406"/>
    </location>
</feature>
<dbReference type="STRING" id="283909.R7V9U1"/>
<comment type="similarity">
    <text evidence="1">Belongs to the WASH1 family.</text>
</comment>
<dbReference type="GO" id="GO:0005829">
    <property type="term" value="C:cytosol"/>
    <property type="evidence" value="ECO:0007669"/>
    <property type="project" value="GOC"/>
</dbReference>
<dbReference type="PRINTS" id="PR01217">
    <property type="entry name" value="PRICHEXTENSN"/>
</dbReference>
<dbReference type="PANTHER" id="PTHR23331:SF1">
    <property type="entry name" value="WASH COMPLEX SUBUNIT 1"/>
    <property type="match status" value="1"/>
</dbReference>
<dbReference type="Proteomes" id="UP000014760">
    <property type="component" value="Unassembled WGS sequence"/>
</dbReference>
<evidence type="ECO:0000313" key="5">
    <source>
        <dbReference type="EMBL" id="ELU12510.1"/>
    </source>
</evidence>
<proteinExistence type="inferred from homology"/>
<evidence type="ECO:0000259" key="4">
    <source>
        <dbReference type="PROSITE" id="PS51082"/>
    </source>
</evidence>
<dbReference type="EnsemblMetazoa" id="CapteT228200">
    <property type="protein sequence ID" value="CapteP228200"/>
    <property type="gene ID" value="CapteG228200"/>
</dbReference>
<feature type="compositionally biased region" description="Low complexity" evidence="3">
    <location>
        <begin position="291"/>
        <end position="301"/>
    </location>
</feature>
<evidence type="ECO:0000313" key="6">
    <source>
        <dbReference type="EnsemblMetazoa" id="CapteP228200"/>
    </source>
</evidence>
<dbReference type="AlphaFoldDB" id="R7V9U1"/>
<dbReference type="OMA" id="EKGNRWS"/>
<dbReference type="InterPro" id="IPR021854">
    <property type="entry name" value="WASH1_WAHD"/>
</dbReference>
<evidence type="ECO:0000256" key="2">
    <source>
        <dbReference type="ARBA" id="ARBA00023203"/>
    </source>
</evidence>
<reference evidence="5 7" key="2">
    <citation type="journal article" date="2013" name="Nature">
        <title>Insights into bilaterian evolution from three spiralian genomes.</title>
        <authorList>
            <person name="Simakov O."/>
            <person name="Marletaz F."/>
            <person name="Cho S.J."/>
            <person name="Edsinger-Gonzales E."/>
            <person name="Havlak P."/>
            <person name="Hellsten U."/>
            <person name="Kuo D.H."/>
            <person name="Larsson T."/>
            <person name="Lv J."/>
            <person name="Arendt D."/>
            <person name="Savage R."/>
            <person name="Osoegawa K."/>
            <person name="de Jong P."/>
            <person name="Grimwood J."/>
            <person name="Chapman J.A."/>
            <person name="Shapiro H."/>
            <person name="Aerts A."/>
            <person name="Otillar R.P."/>
            <person name="Terry A.Y."/>
            <person name="Boore J.L."/>
            <person name="Grigoriev I.V."/>
            <person name="Lindberg D.R."/>
            <person name="Seaver E.C."/>
            <person name="Weisblat D.A."/>
            <person name="Putnam N.H."/>
            <person name="Rokhsar D.S."/>
        </authorList>
    </citation>
    <scope>NUCLEOTIDE SEQUENCE</scope>
    <source>
        <strain evidence="5 7">I ESC-2004</strain>
    </source>
</reference>
<accession>R7V9U1</accession>
<dbReference type="EMBL" id="AMQN01005391">
    <property type="status" value="NOT_ANNOTATED_CDS"/>
    <property type="molecule type" value="Genomic_DNA"/>
</dbReference>
<dbReference type="GO" id="GO:0042147">
    <property type="term" value="P:retrograde transport, endosome to Golgi"/>
    <property type="evidence" value="ECO:0007669"/>
    <property type="project" value="TreeGrafter"/>
</dbReference>
<dbReference type="GO" id="GO:0043014">
    <property type="term" value="F:alpha-tubulin binding"/>
    <property type="evidence" value="ECO:0007669"/>
    <property type="project" value="InterPro"/>
</dbReference>
<sequence length="472" mass="50617">MKINDMSDKPYNVAMVPPDLRREETIKQICDALGYLDQITLDIFARVSQRITDNHSRLKAVNDRINLAAAKIDSLKGKSKATKVFSSAKYPADADGIPFMSVYQDVDEKLKKVQHSSYKLRSKHSTVDDTVCQEKLQFYNVQLKAKRSEKQKENDGEGLGRLPPNIPSVSSLLLFNTSENPYKKYVMLDPLGVVTKVRKGLDEEDSGLAEAPSTITQREDMERQPTDNFFYIPGLGEVPEIVVPEFLPDLAGVADDLSYSADLGPSIAPSLPGSAMPDLPMLVPEVNDVIPSGPADLGSSSAPPPPPPPPAGAPPPPPPPPADVPPPPPPPPPPANVPPPPPPPPPPASDSTPAPQAQPPPKERAEENPDAGRSSLLAAIRNAGGKAKLKSAKNRKVEMKKKKEEESIAASSGGGDLMSDLAAKLSMRRKGISGTKGESDAAPSNPMDRISAMIPPPPSRETSEAPDEDWEE</sequence>
<dbReference type="EMBL" id="KB295903">
    <property type="protein sequence ID" value="ELU12510.1"/>
    <property type="molecule type" value="Genomic_DNA"/>
</dbReference>
<dbReference type="GO" id="GO:0071203">
    <property type="term" value="C:WASH complex"/>
    <property type="evidence" value="ECO:0007669"/>
    <property type="project" value="InterPro"/>
</dbReference>
<dbReference type="GO" id="GO:0003779">
    <property type="term" value="F:actin binding"/>
    <property type="evidence" value="ECO:0007669"/>
    <property type="project" value="UniProtKB-KW"/>
</dbReference>
<gene>
    <name evidence="5" type="ORF">CAPTEDRAFT_228200</name>
</gene>
<keyword evidence="2" id="KW-0009">Actin-binding</keyword>
<dbReference type="FunCoup" id="R7V9U1">
    <property type="interactions" value="1063"/>
</dbReference>
<reference evidence="7" key="1">
    <citation type="submission" date="2012-12" db="EMBL/GenBank/DDBJ databases">
        <authorList>
            <person name="Hellsten U."/>
            <person name="Grimwood J."/>
            <person name="Chapman J.A."/>
            <person name="Shapiro H."/>
            <person name="Aerts A."/>
            <person name="Otillar R.P."/>
            <person name="Terry A.Y."/>
            <person name="Boore J.L."/>
            <person name="Simakov O."/>
            <person name="Marletaz F."/>
            <person name="Cho S.-J."/>
            <person name="Edsinger-Gonzales E."/>
            <person name="Havlak P."/>
            <person name="Kuo D.-H."/>
            <person name="Larsson T."/>
            <person name="Lv J."/>
            <person name="Arendt D."/>
            <person name="Savage R."/>
            <person name="Osoegawa K."/>
            <person name="de Jong P."/>
            <person name="Lindberg D.R."/>
            <person name="Seaver E.C."/>
            <person name="Weisblat D.A."/>
            <person name="Putnam N.H."/>
            <person name="Grigoriev I.V."/>
            <person name="Rokhsar D.S."/>
        </authorList>
    </citation>
    <scope>NUCLEOTIDE SEQUENCE</scope>
    <source>
        <strain evidence="7">I ESC-2004</strain>
    </source>
</reference>
<dbReference type="OrthoDB" id="307871at2759"/>
<reference evidence="6" key="3">
    <citation type="submission" date="2015-06" db="UniProtKB">
        <authorList>
            <consortium name="EnsemblMetazoa"/>
        </authorList>
    </citation>
    <scope>IDENTIFICATION</scope>
</reference>
<dbReference type="Pfam" id="PF11945">
    <property type="entry name" value="WASH_WAHD"/>
    <property type="match status" value="1"/>
</dbReference>
<dbReference type="GO" id="GO:0034314">
    <property type="term" value="P:Arp2/3 complex-mediated actin nucleation"/>
    <property type="evidence" value="ECO:0007669"/>
    <property type="project" value="InterPro"/>
</dbReference>
<dbReference type="GO" id="GO:0032456">
    <property type="term" value="P:endocytic recycling"/>
    <property type="evidence" value="ECO:0007669"/>
    <property type="project" value="TreeGrafter"/>
</dbReference>
<evidence type="ECO:0000256" key="1">
    <source>
        <dbReference type="ARBA" id="ARBA00005602"/>
    </source>
</evidence>